<protein>
    <recommendedName>
        <fullName evidence="2">DUF7344 domain-containing protein</fullName>
    </recommendedName>
</protein>
<feature type="compositionally biased region" description="Basic and acidic residues" evidence="1">
    <location>
        <begin position="1"/>
        <end position="11"/>
    </location>
</feature>
<reference evidence="4" key="1">
    <citation type="submission" date="2013-11" db="EMBL/GenBank/DDBJ databases">
        <authorList>
            <person name="Hoang H.T."/>
            <person name="Killian M.L."/>
            <person name="Madson D.M."/>
            <person name="Arruda P.H.E."/>
            <person name="Sun D."/>
            <person name="Schwartz K.J."/>
            <person name="Yoon K."/>
        </authorList>
    </citation>
    <scope>NUCLEOTIDE SEQUENCE [LARGE SCALE GENOMIC DNA]</scope>
    <source>
        <strain evidence="4">CDK2</strain>
    </source>
</reference>
<comment type="caution">
    <text evidence="3">The sequence shown here is derived from an EMBL/GenBank/DDBJ whole genome shotgun (WGS) entry which is preliminary data.</text>
</comment>
<gene>
    <name evidence="3" type="ORF">SY89_01532</name>
</gene>
<name>A0A0P7I1Y6_9EURY</name>
<dbReference type="AlphaFoldDB" id="A0A0P7I1Y6"/>
<evidence type="ECO:0000256" key="1">
    <source>
        <dbReference type="SAM" id="MobiDB-lite"/>
    </source>
</evidence>
<feature type="domain" description="DUF7344" evidence="2">
    <location>
        <begin position="30"/>
        <end position="98"/>
    </location>
</feature>
<dbReference type="InterPro" id="IPR055768">
    <property type="entry name" value="DUF7344"/>
</dbReference>
<dbReference type="Pfam" id="PF24035">
    <property type="entry name" value="DUF7344"/>
    <property type="match status" value="1"/>
</dbReference>
<feature type="region of interest" description="Disordered" evidence="1">
    <location>
        <begin position="1"/>
        <end position="24"/>
    </location>
</feature>
<evidence type="ECO:0000313" key="4">
    <source>
        <dbReference type="Proteomes" id="UP000050535"/>
    </source>
</evidence>
<proteinExistence type="predicted"/>
<dbReference type="Proteomes" id="UP000050535">
    <property type="component" value="Unassembled WGS sequence"/>
</dbReference>
<dbReference type="OrthoDB" id="331021at2157"/>
<dbReference type="RefSeq" id="WP_144427158.1">
    <property type="nucleotide sequence ID" value="NZ_LGUC01000001.1"/>
</dbReference>
<accession>A0A0P7I1Y6</accession>
<dbReference type="EMBL" id="LGUC01000001">
    <property type="protein sequence ID" value="KPN30792.1"/>
    <property type="molecule type" value="Genomic_DNA"/>
</dbReference>
<evidence type="ECO:0000259" key="2">
    <source>
        <dbReference type="Pfam" id="PF24035"/>
    </source>
</evidence>
<keyword evidence="4" id="KW-1185">Reference proteome</keyword>
<organism evidence="3 4">
    <name type="scientific">Halolamina pelagica</name>
    <dbReference type="NCBI Taxonomy" id="699431"/>
    <lineage>
        <taxon>Archaea</taxon>
        <taxon>Methanobacteriati</taxon>
        <taxon>Methanobacteriota</taxon>
        <taxon>Stenosarchaea group</taxon>
        <taxon>Halobacteria</taxon>
        <taxon>Halobacteriales</taxon>
        <taxon>Haloferacaceae</taxon>
    </lineage>
</organism>
<evidence type="ECO:0000313" key="3">
    <source>
        <dbReference type="EMBL" id="KPN30792.1"/>
    </source>
</evidence>
<sequence length="118" mass="13376">MSLLDRLREKVSQPQEQPASANIPPSEAYSLLQNERRRHIIQFLTESEDQEVPVSDIADHLSELGDDRTACYVSCIQQHIPRLSQSVVDYDEQAKVVQVRQELYAVADAQNAVEEALN</sequence>